<organism evidence="2 3">
    <name type="scientific">Mucilaginibacter frigoritolerans</name>
    <dbReference type="NCBI Taxonomy" id="652788"/>
    <lineage>
        <taxon>Bacteria</taxon>
        <taxon>Pseudomonadati</taxon>
        <taxon>Bacteroidota</taxon>
        <taxon>Sphingobacteriia</taxon>
        <taxon>Sphingobacteriales</taxon>
        <taxon>Sphingobacteriaceae</taxon>
        <taxon>Mucilaginibacter</taxon>
    </lineage>
</organism>
<protein>
    <submittedName>
        <fullName evidence="2">BNR/Asp-box repeat protein</fullName>
    </submittedName>
</protein>
<dbReference type="AlphaFoldDB" id="A0A562U626"/>
<gene>
    <name evidence="2" type="ORF">JN11_02097</name>
</gene>
<keyword evidence="3" id="KW-1185">Reference proteome</keyword>
<dbReference type="Proteomes" id="UP000317010">
    <property type="component" value="Unassembled WGS sequence"/>
</dbReference>
<dbReference type="Pfam" id="PF02012">
    <property type="entry name" value="BNR"/>
    <property type="match status" value="1"/>
</dbReference>
<sequence>MILSKRCILFVALFIFAACKKQSQPPLKPVTPSSIYKIELVSGANQTDTVGHQLKTEVLVNVYKNGALYGNSLVYFQVSGGCSDDYSVYSFTAVQEGINGYNWNLNEVPGVQTLKIVLCDLQKNHLDSISITANALKASGKGILTPACVGVVPTNGPEFYKLNSGRIIANFVGSPRYSDDNGISWRPITALNNAMVRKMVIAPDDKIFALVSGGLIYSADKGITWSLLVKDDPFNISLTDITYTRNGKLFYADNTGSRNIYLSTNNGKSFKTISLPGIYGDLNFYGLAEQSNGNLYILGDAGALLKSTDGGVNWSLVNAYNSASRVLYEAMFIDDNDNIYLWRNDYTPGLYVSTDNTQTVSRINFNPDVFAAPDIYADQITKQHDGYYYIRTVVDGVYRTKDFVNIEHLNSRYNLKVTDAVIANNNNLIVATGEYRALWYIPN</sequence>
<evidence type="ECO:0000313" key="2">
    <source>
        <dbReference type="EMBL" id="TWJ00837.1"/>
    </source>
</evidence>
<keyword evidence="1" id="KW-0732">Signal</keyword>
<dbReference type="RefSeq" id="WP_144912263.1">
    <property type="nucleotide sequence ID" value="NZ_VLLI01000005.1"/>
</dbReference>
<accession>A0A562U626</accession>
<dbReference type="InterPro" id="IPR015943">
    <property type="entry name" value="WD40/YVTN_repeat-like_dom_sf"/>
</dbReference>
<dbReference type="EMBL" id="VLLI01000005">
    <property type="protein sequence ID" value="TWJ00837.1"/>
    <property type="molecule type" value="Genomic_DNA"/>
</dbReference>
<dbReference type="OrthoDB" id="9757809at2"/>
<comment type="caution">
    <text evidence="2">The sequence shown here is derived from an EMBL/GenBank/DDBJ whole genome shotgun (WGS) entry which is preliminary data.</text>
</comment>
<dbReference type="Gene3D" id="2.130.10.10">
    <property type="entry name" value="YVTN repeat-like/Quinoprotein amine dehydrogenase"/>
    <property type="match status" value="1"/>
</dbReference>
<proteinExistence type="predicted"/>
<dbReference type="InterPro" id="IPR002860">
    <property type="entry name" value="BNR_rpt"/>
</dbReference>
<name>A0A562U626_9SPHI</name>
<dbReference type="CDD" id="cd15482">
    <property type="entry name" value="Sialidase_non-viral"/>
    <property type="match status" value="1"/>
</dbReference>
<evidence type="ECO:0000313" key="3">
    <source>
        <dbReference type="Proteomes" id="UP000317010"/>
    </source>
</evidence>
<dbReference type="SUPFAM" id="SSF110296">
    <property type="entry name" value="Oligoxyloglucan reducing end-specific cellobiohydrolase"/>
    <property type="match status" value="1"/>
</dbReference>
<feature type="chain" id="PRO_5022201831" evidence="1">
    <location>
        <begin position="18"/>
        <end position="443"/>
    </location>
</feature>
<dbReference type="PROSITE" id="PS51257">
    <property type="entry name" value="PROKAR_LIPOPROTEIN"/>
    <property type="match status" value="1"/>
</dbReference>
<reference evidence="2 3" key="1">
    <citation type="submission" date="2019-07" db="EMBL/GenBank/DDBJ databases">
        <title>Genomic Encyclopedia of Archaeal and Bacterial Type Strains, Phase II (KMG-II): from individual species to whole genera.</title>
        <authorList>
            <person name="Goeker M."/>
        </authorList>
    </citation>
    <scope>NUCLEOTIDE SEQUENCE [LARGE SCALE GENOMIC DNA]</scope>
    <source>
        <strain evidence="2 3">ATCC BAA-1854</strain>
    </source>
</reference>
<evidence type="ECO:0000256" key="1">
    <source>
        <dbReference type="SAM" id="SignalP"/>
    </source>
</evidence>
<feature type="signal peptide" evidence="1">
    <location>
        <begin position="1"/>
        <end position="17"/>
    </location>
</feature>